<evidence type="ECO:0000256" key="1">
    <source>
        <dbReference type="SAM" id="MobiDB-lite"/>
    </source>
</evidence>
<evidence type="ECO:0000313" key="2">
    <source>
        <dbReference type="EMBL" id="CBA14880.1"/>
    </source>
</evidence>
<proteinExistence type="predicted"/>
<protein>
    <submittedName>
        <fullName evidence="2">Uncharacterized protein</fullName>
    </submittedName>
</protein>
<gene>
    <name evidence="2" type="ordered locus">XALc_0339</name>
</gene>
<accession>D2UBC3</accession>
<evidence type="ECO:0000313" key="3">
    <source>
        <dbReference type="Proteomes" id="UP000001890"/>
    </source>
</evidence>
<sequence>MGRPLRWMSSQFPSTANRGCRCRSRSERRLQPGLEHDESVGIEADAADGCELHPVVWRFKHKLLQAMSEREAGRQLPPDMQSRAAG</sequence>
<dbReference type="KEGG" id="xal:XALC_0339"/>
<dbReference type="AlphaFoldDB" id="D2UBC3"/>
<keyword evidence="3" id="KW-1185">Reference proteome</keyword>
<dbReference type="EMBL" id="FP565176">
    <property type="protein sequence ID" value="CBA14880.1"/>
    <property type="molecule type" value="Genomic_DNA"/>
</dbReference>
<feature type="region of interest" description="Disordered" evidence="1">
    <location>
        <begin position="1"/>
        <end position="24"/>
    </location>
</feature>
<organism evidence="2 3">
    <name type="scientific">Xanthomonas albilineans (strain GPE PC73 / CFBP 7063)</name>
    <dbReference type="NCBI Taxonomy" id="380358"/>
    <lineage>
        <taxon>Bacteria</taxon>
        <taxon>Pseudomonadati</taxon>
        <taxon>Pseudomonadota</taxon>
        <taxon>Gammaproteobacteria</taxon>
        <taxon>Lysobacterales</taxon>
        <taxon>Lysobacteraceae</taxon>
        <taxon>Xanthomonas</taxon>
    </lineage>
</organism>
<dbReference type="Proteomes" id="UP000001890">
    <property type="component" value="Chromosome"/>
</dbReference>
<reference evidence="2 3" key="1">
    <citation type="journal article" date="2009" name="BMC Genomics">
        <title>The complete genome sequence of Xanthomonas albilineans provides new insights into the reductive genome evolution of the xylem-limited Xanthomonadaceae.</title>
        <authorList>
            <person name="Pieretti I."/>
            <person name="Royer M."/>
            <person name="Barbe V."/>
            <person name="Carrere S."/>
            <person name="Koebnik R."/>
            <person name="Cociancich S."/>
            <person name="Couloux A."/>
            <person name="Darrasse A."/>
            <person name="Gouzy J."/>
            <person name="Jacques M.A."/>
            <person name="Lauber E."/>
            <person name="Manceau C."/>
            <person name="Mangenot S."/>
            <person name="Poussier S."/>
            <person name="Segurens B."/>
            <person name="Szurek B."/>
            <person name="Verdier V."/>
            <person name="Arlat M."/>
            <person name="Rott P."/>
        </authorList>
    </citation>
    <scope>NUCLEOTIDE SEQUENCE [LARGE SCALE GENOMIC DNA]</scope>
    <source>
        <strain evidence="3">GPE PC73 / CFBP 7063</strain>
    </source>
</reference>
<name>D2UBC3_XANAP</name>
<feature type="compositionally biased region" description="Polar residues" evidence="1">
    <location>
        <begin position="8"/>
        <end position="17"/>
    </location>
</feature>